<name>F0U9J3_AJEC8</name>
<gene>
    <name evidence="1" type="ORF">HCEG_00452</name>
</gene>
<dbReference type="AlphaFoldDB" id="F0U9J3"/>
<accession>F0U9J3</accession>
<evidence type="ECO:0000313" key="1">
    <source>
        <dbReference type="EMBL" id="EGC41090.1"/>
    </source>
</evidence>
<evidence type="ECO:0000313" key="2">
    <source>
        <dbReference type="Proteomes" id="UP000008142"/>
    </source>
</evidence>
<sequence>MAEETEAAGLMYSLLPLLPSSRSEFVVMGIGIVNNCQDYFDGGSSSIIRDMDVPQRKRISLFRMLLSYQLENISRDITSVFLFAARDNPLPPSTCNGNCSVAVIWSMQGLRPRWFSNHYTAPDRKISDVITPYDARRLLSAEDFR</sequence>
<dbReference type="Proteomes" id="UP000008142">
    <property type="component" value="Unassembled WGS sequence"/>
</dbReference>
<dbReference type="HOGENOM" id="CLU_1786325_0_0_1"/>
<proteinExistence type="predicted"/>
<protein>
    <submittedName>
        <fullName evidence="1">Predicted protein</fullName>
    </submittedName>
</protein>
<reference evidence="2" key="1">
    <citation type="submission" date="2008-07" db="EMBL/GenBank/DDBJ databases">
        <title>Annotation of Ajellomyces capsulatus strain H88.</title>
        <authorList>
            <person name="Champion M."/>
            <person name="Cuomo C."/>
            <person name="Ma L.-J."/>
            <person name="Henn M.R."/>
            <person name="Sil A."/>
            <person name="Goldman B."/>
            <person name="Young S.K."/>
            <person name="Kodira C.D."/>
            <person name="Zeng Q."/>
            <person name="Koehrsen M."/>
            <person name="Alvarado L."/>
            <person name="Berlin A."/>
            <person name="Borenstein D."/>
            <person name="Chen Z."/>
            <person name="Engels R."/>
            <person name="Freedman E."/>
            <person name="Gellesch M."/>
            <person name="Goldberg J."/>
            <person name="Griggs A."/>
            <person name="Gujja S."/>
            <person name="Heiman D."/>
            <person name="Hepburn T."/>
            <person name="Howarth C."/>
            <person name="Jen D."/>
            <person name="Larson L."/>
            <person name="Lewis B."/>
            <person name="Mehta T."/>
            <person name="Park D."/>
            <person name="Pearson M."/>
            <person name="Roberts A."/>
            <person name="Saif S."/>
            <person name="Shea T."/>
            <person name="Shenoy N."/>
            <person name="Sisk P."/>
            <person name="Stolte C."/>
            <person name="Sykes S."/>
            <person name="Walk T."/>
            <person name="White J."/>
            <person name="Yandava C."/>
            <person name="Klein B."/>
            <person name="McEwen J.G."/>
            <person name="Puccia R."/>
            <person name="Goldman G.H."/>
            <person name="Felipe M.S."/>
            <person name="Nino-Vega G."/>
            <person name="San-Blas G."/>
            <person name="Taylor J."/>
            <person name="Mendoza L."/>
            <person name="Galagan J."/>
            <person name="Nusbaum C."/>
            <person name="Birren B."/>
        </authorList>
    </citation>
    <scope>NUCLEOTIDE SEQUENCE [LARGE SCALE GENOMIC DNA]</scope>
    <source>
        <strain evidence="2">H88</strain>
    </source>
</reference>
<organism evidence="2">
    <name type="scientific">Ajellomyces capsulatus (strain H88)</name>
    <name type="common">Darling's disease fungus</name>
    <name type="synonym">Histoplasma capsulatum</name>
    <dbReference type="NCBI Taxonomy" id="544711"/>
    <lineage>
        <taxon>Eukaryota</taxon>
        <taxon>Fungi</taxon>
        <taxon>Dikarya</taxon>
        <taxon>Ascomycota</taxon>
        <taxon>Pezizomycotina</taxon>
        <taxon>Eurotiomycetes</taxon>
        <taxon>Eurotiomycetidae</taxon>
        <taxon>Onygenales</taxon>
        <taxon>Ajellomycetaceae</taxon>
        <taxon>Histoplasma</taxon>
    </lineage>
</organism>
<dbReference type="EMBL" id="DS990636">
    <property type="protein sequence ID" value="EGC41090.1"/>
    <property type="molecule type" value="Genomic_DNA"/>
</dbReference>